<gene>
    <name evidence="1" type="ORF">LCGC14_0235930</name>
</gene>
<dbReference type="EMBL" id="LAZR01000116">
    <property type="protein sequence ID" value="KKN89747.1"/>
    <property type="molecule type" value="Genomic_DNA"/>
</dbReference>
<reference evidence="1" key="1">
    <citation type="journal article" date="2015" name="Nature">
        <title>Complex archaea that bridge the gap between prokaryotes and eukaryotes.</title>
        <authorList>
            <person name="Spang A."/>
            <person name="Saw J.H."/>
            <person name="Jorgensen S.L."/>
            <person name="Zaremba-Niedzwiedzka K."/>
            <person name="Martijn J."/>
            <person name="Lind A.E."/>
            <person name="van Eijk R."/>
            <person name="Schleper C."/>
            <person name="Guy L."/>
            <person name="Ettema T.J."/>
        </authorList>
    </citation>
    <scope>NUCLEOTIDE SEQUENCE</scope>
</reference>
<organism evidence="1">
    <name type="scientific">marine sediment metagenome</name>
    <dbReference type="NCBI Taxonomy" id="412755"/>
    <lineage>
        <taxon>unclassified sequences</taxon>
        <taxon>metagenomes</taxon>
        <taxon>ecological metagenomes</taxon>
    </lineage>
</organism>
<proteinExistence type="predicted"/>
<name>A0A0F9UQE6_9ZZZZ</name>
<dbReference type="AlphaFoldDB" id="A0A0F9UQE6"/>
<protein>
    <submittedName>
        <fullName evidence="1">Uncharacterized protein</fullName>
    </submittedName>
</protein>
<evidence type="ECO:0000313" key="1">
    <source>
        <dbReference type="EMBL" id="KKN89747.1"/>
    </source>
</evidence>
<accession>A0A0F9UQE6</accession>
<comment type="caution">
    <text evidence="1">The sequence shown here is derived from an EMBL/GenBank/DDBJ whole genome shotgun (WGS) entry which is preliminary data.</text>
</comment>
<sequence>MVTGWKGTISDVAVDSDTTVLETIVVREGAEYLWAEVGNSDVGNVFVSFDIQVQPHSSASFHTVASTASDFTTGIQEPLLGCDTDMTALGVGSTGMLWMRLKGAYATRFRAACNTASDAMTAVRWMVR</sequence>